<dbReference type="InterPro" id="IPR032940">
    <property type="entry name" value="CAMSAP"/>
</dbReference>
<sequence>MEVSLSSLGGQEGGSDEPTDTEGQELFSDSMSDHTEPPTGETLEPTEPTGEPRESTGDQIEQTQNTELREPSVEPTEQTEPEARGGLGFFFKEEVHCEDEMAQRRAALLGRQQKRAEDLKRRRQWNEQERESRPPSEEEERRGSLPQTPPPSCTPPPPPVSPPSPPTTPSRRGDFTRKEYAHRQQIRIMSDLDKVLRQKHTNQGRVAAKKSRPDLGA</sequence>
<feature type="compositionally biased region" description="Acidic residues" evidence="1">
    <location>
        <begin position="14"/>
        <end position="23"/>
    </location>
</feature>
<reference evidence="3" key="1">
    <citation type="journal article" date="2018" name="PLoS ONE">
        <title>Chinook salmon (Oncorhynchus tshawytscha) genome and transcriptome.</title>
        <authorList>
            <person name="Christensen K.A."/>
            <person name="Leong J.S."/>
            <person name="Sakhrani D."/>
            <person name="Biagi C.A."/>
            <person name="Minkley D.R."/>
            <person name="Withler R.E."/>
            <person name="Rondeau E.B."/>
            <person name="Koop B.F."/>
            <person name="Devlin R.H."/>
        </authorList>
    </citation>
    <scope>NUCLEOTIDE SEQUENCE [LARGE SCALE GENOMIC DNA]</scope>
</reference>
<accession>A0AAZ3QT87</accession>
<reference evidence="2" key="3">
    <citation type="submission" date="2025-09" db="UniProtKB">
        <authorList>
            <consortium name="Ensembl"/>
        </authorList>
    </citation>
    <scope>IDENTIFICATION</scope>
</reference>
<feature type="region of interest" description="Disordered" evidence="1">
    <location>
        <begin position="198"/>
        <end position="217"/>
    </location>
</feature>
<feature type="compositionally biased region" description="Basic residues" evidence="1">
    <location>
        <begin position="198"/>
        <end position="210"/>
    </location>
</feature>
<evidence type="ECO:0000313" key="2">
    <source>
        <dbReference type="Ensembl" id="ENSOTSP00005131435.1"/>
    </source>
</evidence>
<protein>
    <submittedName>
        <fullName evidence="2">Uncharacterized protein</fullName>
    </submittedName>
</protein>
<dbReference type="PANTHER" id="PTHR21595:SF2">
    <property type="entry name" value="CALMODULIN-REGULATED SPECTRIN-ASSOCIATED PROTEIN 3"/>
    <property type="match status" value="1"/>
</dbReference>
<dbReference type="Proteomes" id="UP000694402">
    <property type="component" value="Unassembled WGS sequence"/>
</dbReference>
<feature type="compositionally biased region" description="Pro residues" evidence="1">
    <location>
        <begin position="147"/>
        <end position="168"/>
    </location>
</feature>
<evidence type="ECO:0000256" key="1">
    <source>
        <dbReference type="SAM" id="MobiDB-lite"/>
    </source>
</evidence>
<feature type="region of interest" description="Disordered" evidence="1">
    <location>
        <begin position="108"/>
        <end position="193"/>
    </location>
</feature>
<dbReference type="PANTHER" id="PTHR21595">
    <property type="entry name" value="PATRONIN"/>
    <property type="match status" value="1"/>
</dbReference>
<reference evidence="2" key="2">
    <citation type="submission" date="2025-08" db="UniProtKB">
        <authorList>
            <consortium name="Ensembl"/>
        </authorList>
    </citation>
    <scope>IDENTIFICATION</scope>
</reference>
<proteinExistence type="predicted"/>
<feature type="compositionally biased region" description="Polar residues" evidence="1">
    <location>
        <begin position="57"/>
        <end position="66"/>
    </location>
</feature>
<feature type="compositionally biased region" description="Low complexity" evidence="1">
    <location>
        <begin position="37"/>
        <end position="49"/>
    </location>
</feature>
<dbReference type="GO" id="GO:0005516">
    <property type="term" value="F:calmodulin binding"/>
    <property type="evidence" value="ECO:0007669"/>
    <property type="project" value="InterPro"/>
</dbReference>
<keyword evidence="3" id="KW-1185">Reference proteome</keyword>
<evidence type="ECO:0000313" key="3">
    <source>
        <dbReference type="Proteomes" id="UP000694402"/>
    </source>
</evidence>
<organism evidence="2 3">
    <name type="scientific">Oncorhynchus tshawytscha</name>
    <name type="common">Chinook salmon</name>
    <name type="synonym">Salmo tshawytscha</name>
    <dbReference type="NCBI Taxonomy" id="74940"/>
    <lineage>
        <taxon>Eukaryota</taxon>
        <taxon>Metazoa</taxon>
        <taxon>Chordata</taxon>
        <taxon>Craniata</taxon>
        <taxon>Vertebrata</taxon>
        <taxon>Euteleostomi</taxon>
        <taxon>Actinopterygii</taxon>
        <taxon>Neopterygii</taxon>
        <taxon>Teleostei</taxon>
        <taxon>Protacanthopterygii</taxon>
        <taxon>Salmoniformes</taxon>
        <taxon>Salmonidae</taxon>
        <taxon>Salmoninae</taxon>
        <taxon>Oncorhynchus</taxon>
    </lineage>
</organism>
<name>A0AAZ3QT87_ONCTS</name>
<feature type="compositionally biased region" description="Basic and acidic residues" evidence="1">
    <location>
        <begin position="171"/>
        <end position="182"/>
    </location>
</feature>
<dbReference type="GO" id="GO:0036449">
    <property type="term" value="C:microtubule minus-end"/>
    <property type="evidence" value="ECO:0007669"/>
    <property type="project" value="TreeGrafter"/>
</dbReference>
<dbReference type="Ensembl" id="ENSOTST00005158099.1">
    <property type="protein sequence ID" value="ENSOTSP00005131435.1"/>
    <property type="gene ID" value="ENSOTSG00005050137.1"/>
</dbReference>
<dbReference type="AlphaFoldDB" id="A0AAZ3QT87"/>
<dbReference type="GO" id="GO:0031122">
    <property type="term" value="P:cytoplasmic microtubule organization"/>
    <property type="evidence" value="ECO:0007669"/>
    <property type="project" value="TreeGrafter"/>
</dbReference>
<feature type="region of interest" description="Disordered" evidence="1">
    <location>
        <begin position="1"/>
        <end position="87"/>
    </location>
</feature>
<dbReference type="GO" id="GO:0051011">
    <property type="term" value="F:microtubule minus-end binding"/>
    <property type="evidence" value="ECO:0007669"/>
    <property type="project" value="TreeGrafter"/>
</dbReference>
<feature type="compositionally biased region" description="Basic and acidic residues" evidence="1">
    <location>
        <begin position="114"/>
        <end position="143"/>
    </location>
</feature>
<dbReference type="GO" id="GO:0007026">
    <property type="term" value="P:negative regulation of microtubule depolymerization"/>
    <property type="evidence" value="ECO:0007669"/>
    <property type="project" value="TreeGrafter"/>
</dbReference>